<evidence type="ECO:0000313" key="2">
    <source>
        <dbReference type="EMBL" id="CAG7731860.1"/>
    </source>
</evidence>
<dbReference type="EMBL" id="CAJVCH010220210">
    <property type="protein sequence ID" value="CAG7731860.1"/>
    <property type="molecule type" value="Genomic_DNA"/>
</dbReference>
<name>A0A8J2KTC3_9HEXA</name>
<reference evidence="2" key="1">
    <citation type="submission" date="2021-06" db="EMBL/GenBank/DDBJ databases">
        <authorList>
            <person name="Hodson N. C."/>
            <person name="Mongue J. A."/>
            <person name="Jaron S. K."/>
        </authorList>
    </citation>
    <scope>NUCLEOTIDE SEQUENCE</scope>
</reference>
<gene>
    <name evidence="2" type="ORF">AFUS01_LOCUS20419</name>
</gene>
<organism evidence="2 3">
    <name type="scientific">Allacma fusca</name>
    <dbReference type="NCBI Taxonomy" id="39272"/>
    <lineage>
        <taxon>Eukaryota</taxon>
        <taxon>Metazoa</taxon>
        <taxon>Ecdysozoa</taxon>
        <taxon>Arthropoda</taxon>
        <taxon>Hexapoda</taxon>
        <taxon>Collembola</taxon>
        <taxon>Symphypleona</taxon>
        <taxon>Sminthuridae</taxon>
        <taxon>Allacma</taxon>
    </lineage>
</organism>
<keyword evidence="1" id="KW-0472">Membrane</keyword>
<proteinExistence type="predicted"/>
<protein>
    <submittedName>
        <fullName evidence="2">Uncharacterized protein</fullName>
    </submittedName>
</protein>
<dbReference type="AlphaFoldDB" id="A0A8J2KTC3"/>
<keyword evidence="1" id="KW-0812">Transmembrane</keyword>
<sequence length="369" mass="43131">MFKLRFNAESQNVTKRLYLNSKGLVIMGEKYPGDLESNGSDIIYGYQEPQISFGEANTLSPKFWQEFPVSYTASKVFITSDSVTAITLQYRIYTSSFDPLVWICLANGVFLMALIFSADIFSPVRMTYFLLEKFLQTFLSIIGSLLDQGWNEIPKEASRSSSFKNCNETSKPCLRECSSDPYDKIFYCDENKEIIRFNRNTSKTIGASQFQLFCPEDLEKIIENNLTLPQTALVIFSKEFEYYWDRLRIKMEGTNWKFAHNRNAGNDPLLRSPTSIYITKYFHEKYQYVVRRARIMLSSGLYSIWEKWDRIRFPECNSDFRSMKPHESDVRALSMERSLALALWAFLWGLVICLVVFLTEISVCYNYYY</sequence>
<keyword evidence="1" id="KW-1133">Transmembrane helix</keyword>
<evidence type="ECO:0000313" key="3">
    <source>
        <dbReference type="Proteomes" id="UP000708208"/>
    </source>
</evidence>
<comment type="caution">
    <text evidence="2">The sequence shown here is derived from an EMBL/GenBank/DDBJ whole genome shotgun (WGS) entry which is preliminary data.</text>
</comment>
<evidence type="ECO:0000256" key="1">
    <source>
        <dbReference type="SAM" id="Phobius"/>
    </source>
</evidence>
<dbReference type="Proteomes" id="UP000708208">
    <property type="component" value="Unassembled WGS sequence"/>
</dbReference>
<feature type="transmembrane region" description="Helical" evidence="1">
    <location>
        <begin position="341"/>
        <end position="368"/>
    </location>
</feature>
<keyword evidence="3" id="KW-1185">Reference proteome</keyword>
<accession>A0A8J2KTC3</accession>
<feature type="transmembrane region" description="Helical" evidence="1">
    <location>
        <begin position="100"/>
        <end position="121"/>
    </location>
</feature>